<accession>A0ABP2IDP3</accession>
<keyword evidence="2" id="KW-1185">Reference proteome</keyword>
<evidence type="ECO:0000313" key="1">
    <source>
        <dbReference type="EMBL" id="EFG80723.1"/>
    </source>
</evidence>
<dbReference type="EMBL" id="ADNS01000027">
    <property type="protein sequence ID" value="EFG80723.1"/>
    <property type="molecule type" value="Genomic_DNA"/>
</dbReference>
<dbReference type="Proteomes" id="UP000006015">
    <property type="component" value="Unassembled WGS sequence"/>
</dbReference>
<evidence type="ECO:0000313" key="2">
    <source>
        <dbReference type="Proteomes" id="UP000006015"/>
    </source>
</evidence>
<name>A0ABP2IDP3_CORAM</name>
<gene>
    <name evidence="1" type="ORF">HMPREF0281_02087</name>
</gene>
<protein>
    <submittedName>
        <fullName evidence="1">Uncharacterized protein</fullName>
    </submittedName>
</protein>
<proteinExistence type="predicted"/>
<reference evidence="1 2" key="1">
    <citation type="submission" date="2010-04" db="EMBL/GenBank/DDBJ databases">
        <authorList>
            <person name="Weinstock G."/>
            <person name="Sodergren E."/>
            <person name="Clifton S."/>
            <person name="Fulton L."/>
            <person name="Fulton B."/>
            <person name="Courtney L."/>
            <person name="Fronick C."/>
            <person name="Harrison M."/>
            <person name="Strong C."/>
            <person name="Farmer C."/>
            <person name="Delahaunty K."/>
            <person name="Markovic C."/>
            <person name="Hall O."/>
            <person name="Minx P."/>
            <person name="Tomlinson C."/>
            <person name="Mitreva M."/>
            <person name="Hou S."/>
            <person name="Wollam A."/>
            <person name="Pepin K.H."/>
            <person name="Johnson M."/>
            <person name="Bhonagiri V."/>
            <person name="Zhang X."/>
            <person name="Suruliraj S."/>
            <person name="Warren W."/>
            <person name="Chinwalla A."/>
            <person name="Mardis E.R."/>
            <person name="Wilson R.K."/>
        </authorList>
    </citation>
    <scope>NUCLEOTIDE SEQUENCE [LARGE SCALE GENOMIC DNA]</scope>
    <source>
        <strain evidence="1 2">DSM 20306</strain>
    </source>
</reference>
<organism evidence="1 2">
    <name type="scientific">Corynebacterium ammoniagenes DSM 20306</name>
    <dbReference type="NCBI Taxonomy" id="649754"/>
    <lineage>
        <taxon>Bacteria</taxon>
        <taxon>Bacillati</taxon>
        <taxon>Actinomycetota</taxon>
        <taxon>Actinomycetes</taxon>
        <taxon>Mycobacteriales</taxon>
        <taxon>Corynebacteriaceae</taxon>
        <taxon>Corynebacterium</taxon>
    </lineage>
</organism>
<sequence length="69" mass="7073">MITPTTPMMPAIAGEKKGVALAARGVSPAAGGVESVFGEVVTGHNIRRWVSTSVNTDPPPRTKCGEVLA</sequence>
<comment type="caution">
    <text evidence="1">The sequence shown here is derived from an EMBL/GenBank/DDBJ whole genome shotgun (WGS) entry which is preliminary data.</text>
</comment>